<feature type="compositionally biased region" description="Low complexity" evidence="1">
    <location>
        <begin position="76"/>
        <end position="91"/>
    </location>
</feature>
<dbReference type="Proteomes" id="UP001500842">
    <property type="component" value="Unassembled WGS sequence"/>
</dbReference>
<protein>
    <recommendedName>
        <fullName evidence="4">Lipoprotein</fullName>
    </recommendedName>
</protein>
<organism evidence="2 3">
    <name type="scientific">Nocardioides humi</name>
    <dbReference type="NCBI Taxonomy" id="449461"/>
    <lineage>
        <taxon>Bacteria</taxon>
        <taxon>Bacillati</taxon>
        <taxon>Actinomycetota</taxon>
        <taxon>Actinomycetes</taxon>
        <taxon>Propionibacteriales</taxon>
        <taxon>Nocardioidaceae</taxon>
        <taxon>Nocardioides</taxon>
    </lineage>
</organism>
<evidence type="ECO:0000313" key="3">
    <source>
        <dbReference type="Proteomes" id="UP001500842"/>
    </source>
</evidence>
<gene>
    <name evidence="2" type="ORF">GCM10009788_46130</name>
</gene>
<evidence type="ECO:0008006" key="4">
    <source>
        <dbReference type="Google" id="ProtNLM"/>
    </source>
</evidence>
<accession>A0ABN2BE53</accession>
<dbReference type="EMBL" id="BAAAOR010000033">
    <property type="protein sequence ID" value="GAA1538309.1"/>
    <property type="molecule type" value="Genomic_DNA"/>
</dbReference>
<keyword evidence="3" id="KW-1185">Reference proteome</keyword>
<proteinExistence type="predicted"/>
<comment type="caution">
    <text evidence="2">The sequence shown here is derived from an EMBL/GenBank/DDBJ whole genome shotgun (WGS) entry which is preliminary data.</text>
</comment>
<evidence type="ECO:0000256" key="1">
    <source>
        <dbReference type="SAM" id="MobiDB-lite"/>
    </source>
</evidence>
<sequence length="239" mass="25357">MTIAVVETRLEASLPHVGRHMGDTDMRVQRLVAALSIGLVFGVFSGCGQAEPDPGRPTAVPTSDGPDVGSPDEGEPTPSAADGGAPGSADTVPDEVRLRARPQSRVVQEWAAAYAEIVNAGDETQSAAAKVMTRDGLDRMSFYTRQDWGRYFPGPLPITVIKISKPSSDGVTWVHACAWMRGWSQASQTDRQREEREIAPVKLGLKRKGGAWLVDGMSNGKDGACAGVRVEGTSEGRAG</sequence>
<evidence type="ECO:0000313" key="2">
    <source>
        <dbReference type="EMBL" id="GAA1538309.1"/>
    </source>
</evidence>
<feature type="region of interest" description="Disordered" evidence="1">
    <location>
        <begin position="50"/>
        <end position="93"/>
    </location>
</feature>
<name>A0ABN2BE53_9ACTN</name>
<reference evidence="2 3" key="1">
    <citation type="journal article" date="2019" name="Int. J. Syst. Evol. Microbiol.">
        <title>The Global Catalogue of Microorganisms (GCM) 10K type strain sequencing project: providing services to taxonomists for standard genome sequencing and annotation.</title>
        <authorList>
            <consortium name="The Broad Institute Genomics Platform"/>
            <consortium name="The Broad Institute Genome Sequencing Center for Infectious Disease"/>
            <person name="Wu L."/>
            <person name="Ma J."/>
        </authorList>
    </citation>
    <scope>NUCLEOTIDE SEQUENCE [LARGE SCALE GENOMIC DNA]</scope>
    <source>
        <strain evidence="2 3">JCM 14942</strain>
    </source>
</reference>